<evidence type="ECO:0000256" key="2">
    <source>
        <dbReference type="SAM" id="MobiDB-lite"/>
    </source>
</evidence>
<dbReference type="Proteomes" id="UP000694402">
    <property type="component" value="Unassembled WGS sequence"/>
</dbReference>
<protein>
    <recommendedName>
        <fullName evidence="3">CS domain-containing protein</fullName>
    </recommendedName>
</protein>
<feature type="domain" description="CS" evidence="3">
    <location>
        <begin position="163"/>
        <end position="251"/>
    </location>
</feature>
<evidence type="ECO:0000256" key="1">
    <source>
        <dbReference type="ARBA" id="ARBA00022553"/>
    </source>
</evidence>
<name>A0A8C8EIB6_ONCTS</name>
<dbReference type="Ensembl" id="ENSOTST00005005963.2">
    <property type="protein sequence ID" value="ENSOTSP00005005356.1"/>
    <property type="gene ID" value="ENSOTSG00005003106.2"/>
</dbReference>
<dbReference type="Gene3D" id="2.60.40.790">
    <property type="match status" value="1"/>
</dbReference>
<reference evidence="4" key="2">
    <citation type="submission" date="2025-09" db="UniProtKB">
        <authorList>
            <consortium name="Ensembl"/>
        </authorList>
    </citation>
    <scope>IDENTIFICATION</scope>
</reference>
<dbReference type="PANTHER" id="PTHR12356">
    <property type="entry name" value="NUCLEAR MOVEMENT PROTEIN NUDC"/>
    <property type="match status" value="1"/>
</dbReference>
<dbReference type="AlphaFoldDB" id="A0A8C8EIB6"/>
<evidence type="ECO:0000313" key="5">
    <source>
        <dbReference type="Proteomes" id="UP000694402"/>
    </source>
</evidence>
<accession>A0A8C8EIB6</accession>
<feature type="region of interest" description="Disordered" evidence="2">
    <location>
        <begin position="66"/>
        <end position="108"/>
    </location>
</feature>
<dbReference type="PROSITE" id="PS51203">
    <property type="entry name" value="CS"/>
    <property type="match status" value="1"/>
</dbReference>
<dbReference type="InterPro" id="IPR037898">
    <property type="entry name" value="NudC_fam"/>
</dbReference>
<dbReference type="GeneTree" id="ENSGT00940000158444"/>
<evidence type="ECO:0000259" key="3">
    <source>
        <dbReference type="PROSITE" id="PS51203"/>
    </source>
</evidence>
<organism evidence="4 5">
    <name type="scientific">Oncorhynchus tshawytscha</name>
    <name type="common">Chinook salmon</name>
    <name type="synonym">Salmo tshawytscha</name>
    <dbReference type="NCBI Taxonomy" id="74940"/>
    <lineage>
        <taxon>Eukaryota</taxon>
        <taxon>Metazoa</taxon>
        <taxon>Chordata</taxon>
        <taxon>Craniata</taxon>
        <taxon>Vertebrata</taxon>
        <taxon>Euteleostomi</taxon>
        <taxon>Actinopterygii</taxon>
        <taxon>Neopterygii</taxon>
        <taxon>Teleostei</taxon>
        <taxon>Protacanthopterygii</taxon>
        <taxon>Salmoniformes</taxon>
        <taxon>Salmonidae</taxon>
        <taxon>Salmoninae</taxon>
        <taxon>Oncorhynchus</taxon>
    </lineage>
</organism>
<feature type="compositionally biased region" description="Low complexity" evidence="2">
    <location>
        <begin position="77"/>
        <end position="108"/>
    </location>
</feature>
<dbReference type="InterPro" id="IPR025934">
    <property type="entry name" value="NudC_N_dom"/>
</dbReference>
<dbReference type="InterPro" id="IPR008978">
    <property type="entry name" value="HSP20-like_chaperone"/>
</dbReference>
<gene>
    <name evidence="4" type="primary">NUDCD3</name>
</gene>
<keyword evidence="5" id="KW-1185">Reference proteome</keyword>
<evidence type="ECO:0000313" key="4">
    <source>
        <dbReference type="Ensembl" id="ENSOTSP00005005356.1"/>
    </source>
</evidence>
<dbReference type="GO" id="GO:0006457">
    <property type="term" value="P:protein folding"/>
    <property type="evidence" value="ECO:0007669"/>
    <property type="project" value="TreeGrafter"/>
</dbReference>
<dbReference type="GO" id="GO:0005737">
    <property type="term" value="C:cytoplasm"/>
    <property type="evidence" value="ECO:0007669"/>
    <property type="project" value="TreeGrafter"/>
</dbReference>
<dbReference type="GO" id="GO:0051082">
    <property type="term" value="F:unfolded protein binding"/>
    <property type="evidence" value="ECO:0007669"/>
    <property type="project" value="TreeGrafter"/>
</dbReference>
<dbReference type="InterPro" id="IPR007052">
    <property type="entry name" value="CS_dom"/>
</dbReference>
<dbReference type="Pfam" id="PF04969">
    <property type="entry name" value="CS"/>
    <property type="match status" value="1"/>
</dbReference>
<dbReference type="PANTHER" id="PTHR12356:SF19">
    <property type="entry name" value="NUDC DOMAIN-CONTAINING PROTEIN 3"/>
    <property type="match status" value="1"/>
</dbReference>
<sequence>MPSSMEMIELYDNALLGILQHVGNIHNFLEVYFGFLYRKTDFYRLLSTPNDRMCFSPGVPRRCLLPRESSVSGSGEPSTASSTRPSSSSQASASNPQPQSSSAAQHSSQGDLAAADVGSFEFGRISLLGWNRFVLSRPIHLCVCLSISGHVVHQASPGSCIEAVRDTYSWSQDYTYAEVRVNIPKTVVKGSQVCVNMQPGSVCLKEGTGEKVLMEEEQTHKINTENSLWNLDTVVVRCGAVQEGEKEIDVNQINRECSMATVDEEEHSPMTTARNYKPQSHEMVRGAPFKGQQFDPSLFDIPTSAVQM</sequence>
<dbReference type="Pfam" id="PF14050">
    <property type="entry name" value="Nudc_N"/>
    <property type="match status" value="1"/>
</dbReference>
<keyword evidence="1" id="KW-0597">Phosphoprotein</keyword>
<dbReference type="SUPFAM" id="SSF49764">
    <property type="entry name" value="HSP20-like chaperones"/>
    <property type="match status" value="1"/>
</dbReference>
<proteinExistence type="predicted"/>
<reference evidence="4" key="1">
    <citation type="submission" date="2025-08" db="UniProtKB">
        <authorList>
            <consortium name="Ensembl"/>
        </authorList>
    </citation>
    <scope>IDENTIFICATION</scope>
</reference>